<dbReference type="Proteomes" id="UP001370490">
    <property type="component" value="Unassembled WGS sequence"/>
</dbReference>
<keyword evidence="6" id="KW-1185">Reference proteome</keyword>
<evidence type="ECO:0000259" key="3">
    <source>
        <dbReference type="PROSITE" id="PS50089"/>
    </source>
</evidence>
<dbReference type="AlphaFoldDB" id="A0AAN8ZKZ5"/>
<feature type="compositionally biased region" description="Polar residues" evidence="2">
    <location>
        <begin position="71"/>
        <end position="93"/>
    </location>
</feature>
<dbReference type="InterPro" id="IPR002035">
    <property type="entry name" value="VWF_A"/>
</dbReference>
<feature type="compositionally biased region" description="Low complexity" evidence="2">
    <location>
        <begin position="104"/>
        <end position="131"/>
    </location>
</feature>
<dbReference type="Pfam" id="PF25243">
    <property type="entry name" value="WAV3_C"/>
    <property type="match status" value="1"/>
</dbReference>
<accession>A0AAN8ZKZ5</accession>
<dbReference type="InterPro" id="IPR013083">
    <property type="entry name" value="Znf_RING/FYVE/PHD"/>
</dbReference>
<keyword evidence="1" id="KW-0862">Zinc</keyword>
<dbReference type="InterPro" id="IPR001841">
    <property type="entry name" value="Znf_RING"/>
</dbReference>
<reference evidence="5 6" key="1">
    <citation type="submission" date="2023-12" db="EMBL/GenBank/DDBJ databases">
        <title>A high-quality genome assembly for Dillenia turbinata (Dilleniales).</title>
        <authorList>
            <person name="Chanderbali A."/>
        </authorList>
    </citation>
    <scope>NUCLEOTIDE SEQUENCE [LARGE SCALE GENOMIC DNA]</scope>
    <source>
        <strain evidence="5">LSX21</strain>
        <tissue evidence="5">Leaf</tissue>
    </source>
</reference>
<gene>
    <name evidence="5" type="ORF">RJ641_031551</name>
</gene>
<evidence type="ECO:0000256" key="2">
    <source>
        <dbReference type="SAM" id="MobiDB-lite"/>
    </source>
</evidence>
<dbReference type="CDD" id="cd01466">
    <property type="entry name" value="vWA_C3HC4_type"/>
    <property type="match status" value="1"/>
</dbReference>
<name>A0AAN8ZKZ5_9MAGN</name>
<feature type="compositionally biased region" description="Low complexity" evidence="2">
    <location>
        <begin position="19"/>
        <end position="50"/>
    </location>
</feature>
<dbReference type="InterPro" id="IPR051266">
    <property type="entry name" value="CLCR"/>
</dbReference>
<dbReference type="PANTHER" id="PTHR10579:SF55">
    <property type="entry name" value="E3 UBIQUITIN-PROTEIN LIGASE WAV3"/>
    <property type="match status" value="1"/>
</dbReference>
<keyword evidence="1" id="KW-0863">Zinc-finger</keyword>
<feature type="domain" description="VWFA" evidence="4">
    <location>
        <begin position="375"/>
        <end position="560"/>
    </location>
</feature>
<evidence type="ECO:0000256" key="1">
    <source>
        <dbReference type="PROSITE-ProRule" id="PRU00175"/>
    </source>
</evidence>
<dbReference type="PROSITE" id="PS50089">
    <property type="entry name" value="ZF_RING_2"/>
    <property type="match status" value="1"/>
</dbReference>
<dbReference type="PROSITE" id="PS50234">
    <property type="entry name" value="VWFA"/>
    <property type="match status" value="1"/>
</dbReference>
<protein>
    <submittedName>
        <fullName evidence="5">Zinc finger, RING-type</fullName>
    </submittedName>
</protein>
<sequence>MGTGWRRAFCTSIPRDPEATIATTTTGAENNKQKQTNSSSSRSQSQNPSPGTSSSNKRLGFLSGGNNNSNPSTPRLQSVVTSQSLRCRTSSTNEIDESPRLNCKLTTPKSTSSTPKKSPSPLLGSNPSSPRSPLKFSIFKNSLRFPRSSCELCSQSVKTGQGTAIFTAECSHAFHFPCIALYVRKQGSLVCPVCSVTWKEVPLLAIPKSVSNQEDDATEIKQIDTQSETRVNLNLNLNLKPKGETQQYQKRPIVRAYDDDEPLLSPTAGARFNSIPETDENEDDDEIEEFQGFVVNPEPPKIDSVESMTGTGDDEPMTKGGDLMKSVQVSLSPESALISVGRNHESYAVAVRVRAPLRSGYAAPLLEPGRRAPIDLVTVLDVSGGMSGSKLQMLTLAMRLLISSLGPADRLSIVTFSVSPKRMVPLCRMTAQGQRSARRIIDRLVCAGQGSSVGDALRKAAKVLEDRREKNLVAGIVLLSDGQDEQAQIKTVSVRHVSDRSTSGRFTHIEIPVYSFGFGRNTHESVEDAFARCVGGLLSVVVQDLRVHFGFASGSAPGEISALYSCHGRPTAIGSSSIRFGDLYAEEERELLLELRVPITSVGSHHVLSVRCSHKDPSTQETICGHEQALLVPRSHTVRSSAPEIERLRTLFITTRAIAESGRLVELGNLTSAYHLLSSARALLMQSGSVSAGEYIRGLEAELAALHWRRQQQEQQQMVITQRQTEARRTKERETTAFVDENGDPLTPTSAWRAAEMLAKVARMRKSLNRASDLHGFENARF</sequence>
<dbReference type="PANTHER" id="PTHR10579">
    <property type="entry name" value="CALCIUM-ACTIVATED CHLORIDE CHANNEL REGULATOR"/>
    <property type="match status" value="1"/>
</dbReference>
<dbReference type="GO" id="GO:0008270">
    <property type="term" value="F:zinc ion binding"/>
    <property type="evidence" value="ECO:0007669"/>
    <property type="project" value="UniProtKB-KW"/>
</dbReference>
<dbReference type="Pfam" id="PF13519">
    <property type="entry name" value="VWA_2"/>
    <property type="match status" value="1"/>
</dbReference>
<evidence type="ECO:0000259" key="4">
    <source>
        <dbReference type="PROSITE" id="PS50234"/>
    </source>
</evidence>
<evidence type="ECO:0000313" key="6">
    <source>
        <dbReference type="Proteomes" id="UP001370490"/>
    </source>
</evidence>
<dbReference type="SMART" id="SM00184">
    <property type="entry name" value="RING"/>
    <property type="match status" value="1"/>
</dbReference>
<dbReference type="Gene3D" id="3.40.50.410">
    <property type="entry name" value="von Willebrand factor, type A domain"/>
    <property type="match status" value="1"/>
</dbReference>
<dbReference type="SUPFAM" id="SSF53300">
    <property type="entry name" value="vWA-like"/>
    <property type="match status" value="1"/>
</dbReference>
<dbReference type="InterPro" id="IPR057427">
    <property type="entry name" value="WAV3_C"/>
</dbReference>
<dbReference type="InterPro" id="IPR036465">
    <property type="entry name" value="vWFA_dom_sf"/>
</dbReference>
<comment type="caution">
    <text evidence="5">The sequence shown here is derived from an EMBL/GenBank/DDBJ whole genome shotgun (WGS) entry which is preliminary data.</text>
</comment>
<feature type="region of interest" description="Disordered" evidence="2">
    <location>
        <begin position="1"/>
        <end position="131"/>
    </location>
</feature>
<dbReference type="SMART" id="SM00327">
    <property type="entry name" value="VWA"/>
    <property type="match status" value="1"/>
</dbReference>
<evidence type="ECO:0000313" key="5">
    <source>
        <dbReference type="EMBL" id="KAK6938043.1"/>
    </source>
</evidence>
<organism evidence="5 6">
    <name type="scientific">Dillenia turbinata</name>
    <dbReference type="NCBI Taxonomy" id="194707"/>
    <lineage>
        <taxon>Eukaryota</taxon>
        <taxon>Viridiplantae</taxon>
        <taxon>Streptophyta</taxon>
        <taxon>Embryophyta</taxon>
        <taxon>Tracheophyta</taxon>
        <taxon>Spermatophyta</taxon>
        <taxon>Magnoliopsida</taxon>
        <taxon>eudicotyledons</taxon>
        <taxon>Gunneridae</taxon>
        <taxon>Pentapetalae</taxon>
        <taxon>Dilleniales</taxon>
        <taxon>Dilleniaceae</taxon>
        <taxon>Dillenia</taxon>
    </lineage>
</organism>
<dbReference type="SUPFAM" id="SSF57850">
    <property type="entry name" value="RING/U-box"/>
    <property type="match status" value="1"/>
</dbReference>
<dbReference type="EMBL" id="JBAMMX010000006">
    <property type="protein sequence ID" value="KAK6938043.1"/>
    <property type="molecule type" value="Genomic_DNA"/>
</dbReference>
<dbReference type="Gene3D" id="3.30.40.10">
    <property type="entry name" value="Zinc/RING finger domain, C3HC4 (zinc finger)"/>
    <property type="match status" value="1"/>
</dbReference>
<proteinExistence type="predicted"/>
<dbReference type="Pfam" id="PF17123">
    <property type="entry name" value="zf-RING_11"/>
    <property type="match status" value="1"/>
</dbReference>
<feature type="domain" description="RING-type" evidence="3">
    <location>
        <begin position="150"/>
        <end position="195"/>
    </location>
</feature>
<keyword evidence="1" id="KW-0479">Metal-binding</keyword>